<evidence type="ECO:0000313" key="2">
    <source>
        <dbReference type="Proteomes" id="UP000504636"/>
    </source>
</evidence>
<reference evidence="1 3" key="1">
    <citation type="journal article" date="2020" name="Stud. Mycol.">
        <title>101 Dothideomycetes genomes: a test case for predicting lifestyles and emergence of pathogens.</title>
        <authorList>
            <person name="Haridas S."/>
            <person name="Albert R."/>
            <person name="Binder M."/>
            <person name="Bloem J."/>
            <person name="Labutti K."/>
            <person name="Salamov A."/>
            <person name="Andreopoulos B."/>
            <person name="Baker S."/>
            <person name="Barry K."/>
            <person name="Bills G."/>
            <person name="Bluhm B."/>
            <person name="Cannon C."/>
            <person name="Castanera R."/>
            <person name="Culley D."/>
            <person name="Daum C."/>
            <person name="Ezra D."/>
            <person name="Gonzalez J."/>
            <person name="Henrissat B."/>
            <person name="Kuo A."/>
            <person name="Liang C."/>
            <person name="Lipzen A."/>
            <person name="Lutzoni F."/>
            <person name="Magnuson J."/>
            <person name="Mondo S."/>
            <person name="Nolan M."/>
            <person name="Ohm R."/>
            <person name="Pangilinan J."/>
            <person name="Park H.-J."/>
            <person name="Ramirez L."/>
            <person name="Alfaro M."/>
            <person name="Sun H."/>
            <person name="Tritt A."/>
            <person name="Yoshinaga Y."/>
            <person name="Zwiers L.-H."/>
            <person name="Turgeon B."/>
            <person name="Goodwin S."/>
            <person name="Spatafora J."/>
            <person name="Crous P."/>
            <person name="Grigoriev I."/>
        </authorList>
    </citation>
    <scope>NUCLEOTIDE SEQUENCE</scope>
    <source>
        <strain evidence="1 3">CBS 304.34</strain>
    </source>
</reference>
<evidence type="ECO:0000313" key="3">
    <source>
        <dbReference type="RefSeq" id="XP_033578386.1"/>
    </source>
</evidence>
<dbReference type="Proteomes" id="UP000504636">
    <property type="component" value="Unplaced"/>
</dbReference>
<dbReference type="RefSeq" id="XP_033578386.1">
    <property type="nucleotide sequence ID" value="XM_033725326.1"/>
</dbReference>
<name>A0A6A6YR77_9PEZI</name>
<accession>A0A6A6YR77</accession>
<dbReference type="OrthoDB" id="5372935at2759"/>
<protein>
    <submittedName>
        <fullName evidence="1 3">Uncharacterized protein</fullName>
    </submittedName>
</protein>
<sequence length="305" mass="35318">MSTGPRTIRKRFGNPRTLPRTLTRPLFKTQKATKLWSTCENCRLAAPSIKAPDEFPTLWESLVFGIRTIAESFVTKPAPIPIPVPTPIPYEPFRFKDLPCELRIEVYKFVFDRVYKASDAHERADRVKPNRFALFRVDRQIHHEAVESFERYATCYSPVMCSPYRSSCDEANRFLEDNKAILLGAAHLGLGISDFSILSDEVSFFFGDMRLSEFMLAPRDQAPSTRWLTLDLDDSYWGEMTQYNHADQNYRPDRRYLRRFWFDAYVGPWISSFQLMSRPDSPVDFVWTVKSPKSNPAPGGIEGKF</sequence>
<organism evidence="1">
    <name type="scientific">Mytilinidion resinicola</name>
    <dbReference type="NCBI Taxonomy" id="574789"/>
    <lineage>
        <taxon>Eukaryota</taxon>
        <taxon>Fungi</taxon>
        <taxon>Dikarya</taxon>
        <taxon>Ascomycota</taxon>
        <taxon>Pezizomycotina</taxon>
        <taxon>Dothideomycetes</taxon>
        <taxon>Pleosporomycetidae</taxon>
        <taxon>Mytilinidiales</taxon>
        <taxon>Mytilinidiaceae</taxon>
        <taxon>Mytilinidion</taxon>
    </lineage>
</organism>
<dbReference type="GeneID" id="54466219"/>
<reference evidence="3" key="3">
    <citation type="submission" date="2025-04" db="UniProtKB">
        <authorList>
            <consortium name="RefSeq"/>
        </authorList>
    </citation>
    <scope>IDENTIFICATION</scope>
    <source>
        <strain evidence="3">CBS 304.34</strain>
    </source>
</reference>
<reference evidence="3" key="2">
    <citation type="submission" date="2020-04" db="EMBL/GenBank/DDBJ databases">
        <authorList>
            <consortium name="NCBI Genome Project"/>
        </authorList>
    </citation>
    <scope>NUCLEOTIDE SEQUENCE</scope>
    <source>
        <strain evidence="3">CBS 304.34</strain>
    </source>
</reference>
<dbReference type="EMBL" id="MU003698">
    <property type="protein sequence ID" value="KAF2811422.1"/>
    <property type="molecule type" value="Genomic_DNA"/>
</dbReference>
<gene>
    <name evidence="1 3" type="ORF">BDZ99DRAFT_518698</name>
</gene>
<proteinExistence type="predicted"/>
<keyword evidence="2" id="KW-1185">Reference proteome</keyword>
<dbReference type="AlphaFoldDB" id="A0A6A6YR77"/>
<evidence type="ECO:0000313" key="1">
    <source>
        <dbReference type="EMBL" id="KAF2811422.1"/>
    </source>
</evidence>